<dbReference type="GO" id="GO:0008234">
    <property type="term" value="F:cysteine-type peptidase activity"/>
    <property type="evidence" value="ECO:0007669"/>
    <property type="project" value="InterPro"/>
</dbReference>
<organism evidence="10 11">
    <name type="scientific">Polarella glacialis</name>
    <name type="common">Dinoflagellate</name>
    <dbReference type="NCBI Taxonomy" id="89957"/>
    <lineage>
        <taxon>Eukaryota</taxon>
        <taxon>Sar</taxon>
        <taxon>Alveolata</taxon>
        <taxon>Dinophyceae</taxon>
        <taxon>Suessiales</taxon>
        <taxon>Suessiaceae</taxon>
        <taxon>Polarella</taxon>
    </lineage>
</organism>
<keyword evidence="7" id="KW-0472">Membrane</keyword>
<dbReference type="PANTHER" id="PTHR36541">
    <property type="entry name" value="SUPEROXIDE REDUCTASE-RELATED"/>
    <property type="match status" value="1"/>
</dbReference>
<keyword evidence="7" id="KW-1133">Transmembrane helix</keyword>
<evidence type="ECO:0000256" key="5">
    <source>
        <dbReference type="ARBA" id="ARBA00023004"/>
    </source>
</evidence>
<dbReference type="PANTHER" id="PTHR36541:SF1">
    <property type="entry name" value="SUPEROXIDE REDUCTASE-RELATED"/>
    <property type="match status" value="1"/>
</dbReference>
<evidence type="ECO:0000313" key="11">
    <source>
        <dbReference type="Proteomes" id="UP000626109"/>
    </source>
</evidence>
<feature type="transmembrane region" description="Helical" evidence="7">
    <location>
        <begin position="2449"/>
        <end position="2470"/>
    </location>
</feature>
<protein>
    <recommendedName>
        <fullName evidence="9">Peptidase C1A papain C-terminal domain-containing protein</fullName>
    </recommendedName>
</protein>
<evidence type="ECO:0000256" key="4">
    <source>
        <dbReference type="ARBA" id="ARBA00022982"/>
    </source>
</evidence>
<dbReference type="InterPro" id="IPR045266">
    <property type="entry name" value="DOH_DOMON"/>
</dbReference>
<evidence type="ECO:0000259" key="9">
    <source>
        <dbReference type="SMART" id="SM00645"/>
    </source>
</evidence>
<feature type="transmembrane region" description="Helical" evidence="7">
    <location>
        <begin position="2353"/>
        <end position="2372"/>
    </location>
</feature>
<feature type="transmembrane region" description="Helical" evidence="7">
    <location>
        <begin position="2384"/>
        <end position="2407"/>
    </location>
</feature>
<dbReference type="Pfam" id="PF01880">
    <property type="entry name" value="Desulfoferrodox"/>
    <property type="match status" value="2"/>
</dbReference>
<dbReference type="Gene3D" id="3.90.70.10">
    <property type="entry name" value="Cysteine proteinases"/>
    <property type="match status" value="1"/>
</dbReference>
<dbReference type="Gene3D" id="2.60.40.730">
    <property type="entry name" value="SOR catalytic domain"/>
    <property type="match status" value="8"/>
</dbReference>
<comment type="similarity">
    <text evidence="1">Belongs to the desulfoferrodoxin family.</text>
</comment>
<keyword evidence="2" id="KW-0813">Transport</keyword>
<dbReference type="InterPro" id="IPR000668">
    <property type="entry name" value="Peptidase_C1A_C"/>
</dbReference>
<evidence type="ECO:0000256" key="6">
    <source>
        <dbReference type="SAM" id="MobiDB-lite"/>
    </source>
</evidence>
<feature type="domain" description="Peptidase C1A papain C-terminal" evidence="9">
    <location>
        <begin position="104"/>
        <end position="344"/>
    </location>
</feature>
<dbReference type="InterPro" id="IPR009030">
    <property type="entry name" value="Growth_fac_rcpt_cys_sf"/>
</dbReference>
<keyword evidence="5" id="KW-0408">Iron</keyword>
<keyword evidence="7" id="KW-0812">Transmembrane</keyword>
<feature type="compositionally biased region" description="Polar residues" evidence="6">
    <location>
        <begin position="2834"/>
        <end position="2846"/>
    </location>
</feature>
<sequence>MFRCAVLSAAVAVAVAVDPEWEDFKVKFKRHFVCDADEQDRHKRFSESQVRVAKLNALNGAHPAFGINWMSDRFPEEKHKTGLKRPAGFVPTAQVREFAAPPRSPASIDWRLTEAVTPIKNQGQCGSCWAFSAAEAVESQLILSTGGQSDIELSPQQITSCTTTSDGCQGGFTEGAYEYLTTVAGLANSFFIPYEQSLTESTATMACPTGKVAQINGTSEQLQGGYAAVSGYTYATPPCTAGDCKSQDLQKLAAALEETPLSVCVNAGAWNDYTGGVLMSAACGSMGAADQDHCVMAVGFNTTAPVPYWIVRNSWSSTWGEQGYVYLEMAENTCGLADDATIPTVKVDLSDQEAVKVATRKEAMYQRATQGSSTQGSRRGGDLRLHEALHKVQPPSKCDFCEQLSLGPRTDDIDVFILVGRCLYQHSTACYLQPDWSKRLVSMGSWSLQSGSQVMKLWVCFTMVMLPLSARAAQCGGSDPCTACDFWKAEMGERGEATTDPYDSDALHNMKHKPFLRVEGTTAVAVVGLGAVTGVAGDLIHPMVNSSDPSILHWIDTIWVEDQAGKIIGMRRLSPTEPAPATLTFSIPAGTTQMTAHQHCNQHGSFKGQVLTIDAVQTVANLKPQCKISSCTGLPSEASLCASSVADYSRLYSREFKRSSAVDGNTNLKHKPSLTLHGNGSASVLVGQENVRSGNIAYHPMTASTDPSLVHWINSIWVVDQSGVVVASRQLLPDEAGPASLTFAVPAGTTKLTAHEYCNIHGLFAGDEMPVASSDASPSAASSCSVRSCPGESAPNFALSTDCFAFVADAKRRQVLENGRSPLAFPLPYILGAANEKHNPYVVLDGLIAKVVVGKGAATGIATDPVHPMVDDPSQDGANIHFIDTMWVEDQSGQLLTFRALSSSEPSPATLYFDIPVGTTSVHAYQYCNIHGLFKGDEVAVTPANTRAGARSGCSVQQCAEGSAVSACQGFTSELRRRQGSAAKDDPSGKHKPYLWVNGTTATIVVGLGATPGHAGGLIHPMTPSNETDYVHFISHVYAMDDMQNLVALCEILPTDPAPAKCTFEVPPGVIFLKPYEFCNVHGLYAGDIVQVSASNATASRQCNKRECTAGQPTLNVERSAPTQFNACDFWKAELLRRQMGERGEATTDPYDSDALHNMKHKPFLRVEGTTAVAVVGLGAVTGVAGDLIHPMVNSSDPSILHWIDTIWVEDQAGKIIGMRRLSPTEPAPATLTFSIPAGTTQMTAHQHCNQHGSFKGQVLTIDAVQTVANLKPQCKISSCTGLPSEASLCASSVADYSRLYSREFKRSSAVDGNTNLKHKPSLTLHRNGSASVLVGQENVRSGNITYHPMTASTDPSLVHWINSIWVVDQSGVVVASRQLLPDEAGPASLTFAVPAGTTKLTAHEYCNIHGLFAGDEMPVASSDASPSAASSCSVRSCSGESAPNFALSTDCFAFVADAKRRQVLENGRSPLAFPLPYILGAANEKHNPYVVLDGLIAKVVVGKGAATGIATDPVHPMVDDPSQDGANIHFIDTMWVEDQAGQLLTFRALSSSEPSPATLYFDIPVGTTSVHAYQYCNIHGLFKGDEVAVTPANTRAGARSGCSVQQCAEGSAVSACQGFTSELRRRQGSAAKDDPSGKHKPYLWVNGTTATIVVGLGATPGHAGGLIHPMTPSNETDYVHFISHVYAMDDMQNLVALCEMLPTDPAPAKCTFEVPPGVIFLKPYEFCNVHGLYAGDIVQVSASNATASRQCNKRECTAGQPTLSAVSFASSAVEAIYTNQKAATARISSSNMCLQHKALFYLSKSLVDVTLQAQIDQLTEEGDTVSDTVRRTGMFASLLPLMTSLGGKWHASEVVLEHTGANTSLRLDLIDESQLRFTQRVLGAGKEAFVDGLDTPVMDARDLLVIEATFGMDWGYAMSANLGPHYTIFYSPNFTAEVVHVALCAKTQGWMGMGWLGPSHVGHLMNNTDMVMAFVKDGQAVVQDRFAKYIEEPLKDEMLEGQRQDDLGLWTGKGANDLVLHSGALGTPGKEWCADATCKPGFSLVQFSRPFTTGDAWDAKLPVVGAKIGMIHAFASSDPTETETSQHIMSTTGYKDLQWNLDCPAGTYFNMYTIECKPCDKGLFRPEGASVASCLLVPLGTYQNKTGQAVPRPCPESFTTLERGSTKDDACVCPGPSLDSPNGRYHVHTCGGGPLVTEDGKPTACARLGQCVDCPKGTICEGGRDIPKKLQAEGRRMQSSKITAARKRVEEFCANFVYASTQACTSKNFCLANLADLDCEHTMPKKLDGFYVEGDAGSRTLAVFKCPVPGQCPESTEMQACSSGWQGRVCWRCGPGTAEGVRAVFCKGCDPVNLIGIPMFVLGLYALYRCTVHSVFGRISASYMLLGNIALAATSMQSIGVVIGLVPNLPPALAWLYKLSNLFVLNIEMVMPSCHFGDGFVDRLLFKWVPWSGIVLGYCFLYVTVNSIAKVTSRMPAMVRESVFNCAGLCIQALFVKFAMDSVTYWIQLEHPSGPATLAHYPDVVWLSTEHLGSMWAQLPQFLVSVVAVYTYVVYVCWTAPESFAKGNSKFVKRNSFILARWRPGVFWWGIVTITRNLSLALVPVLVKEIVLRSTFMVTLLMTHACLEATYQPWRTKSNNVVSIGCSTVLALMAVVCTSFTQEHGPNVEAGTIAMNALMFFLCSAILLSFPYIIWARSVRKLRAVGRMRHDALVQSVSAARQIKDKYDIPEAAFERGAIQPIAELLSPLNALSDYDAQILFQSLVLYQDLLGVSFAAGSSSRRHRISTMLIPEPQKKALVLPHLLRQPQAETNDAGKEADPKVEEPARDSDQQENATDVTLQASV</sequence>
<dbReference type="SMART" id="SM00645">
    <property type="entry name" value="Pept_C1"/>
    <property type="match status" value="1"/>
</dbReference>
<dbReference type="InterPro" id="IPR036073">
    <property type="entry name" value="Desulfoferrodoxin_Fe-bd_dom_sf"/>
</dbReference>
<dbReference type="InterPro" id="IPR002742">
    <property type="entry name" value="Desulfoferrodoxin_Fe-bd_dom"/>
</dbReference>
<name>A0A813J416_POLGL</name>
<dbReference type="GO" id="GO:0016491">
    <property type="term" value="F:oxidoreductase activity"/>
    <property type="evidence" value="ECO:0007669"/>
    <property type="project" value="InterPro"/>
</dbReference>
<dbReference type="SUPFAM" id="SSF49367">
    <property type="entry name" value="Superoxide reductase-like"/>
    <property type="match status" value="8"/>
</dbReference>
<proteinExistence type="inferred from homology"/>
<feature type="chain" id="PRO_5032995236" description="Peptidase C1A papain C-terminal domain-containing protein" evidence="8">
    <location>
        <begin position="17"/>
        <end position="2846"/>
    </location>
</feature>
<feature type="transmembrane region" description="Helical" evidence="7">
    <location>
        <begin position="2674"/>
        <end position="2696"/>
    </location>
</feature>
<dbReference type="GO" id="GO:0006508">
    <property type="term" value="P:proteolysis"/>
    <property type="evidence" value="ECO:0007669"/>
    <property type="project" value="InterPro"/>
</dbReference>
<dbReference type="SMART" id="SM01411">
    <property type="entry name" value="Ephrin_rec_like"/>
    <property type="match status" value="1"/>
</dbReference>
<keyword evidence="3" id="KW-0479">Metal-binding</keyword>
<feature type="compositionally biased region" description="Basic and acidic residues" evidence="6">
    <location>
        <begin position="2815"/>
        <end position="2832"/>
    </location>
</feature>
<feature type="transmembrane region" description="Helical" evidence="7">
    <location>
        <begin position="2587"/>
        <end position="2605"/>
    </location>
</feature>
<feature type="transmembrane region" description="Helical" evidence="7">
    <location>
        <begin position="2543"/>
        <end position="2566"/>
    </location>
</feature>
<keyword evidence="8" id="KW-0732">Signal</keyword>
<reference evidence="10" key="1">
    <citation type="submission" date="2021-02" db="EMBL/GenBank/DDBJ databases">
        <authorList>
            <person name="Dougan E. K."/>
            <person name="Rhodes N."/>
            <person name="Thang M."/>
            <person name="Chan C."/>
        </authorList>
    </citation>
    <scope>NUCLEOTIDE SEQUENCE</scope>
</reference>
<dbReference type="Gene3D" id="2.10.50.10">
    <property type="entry name" value="Tumor Necrosis Factor Receptor, subunit A, domain 2"/>
    <property type="match status" value="1"/>
</dbReference>
<dbReference type="InterPro" id="IPR025661">
    <property type="entry name" value="Pept_asp_AS"/>
</dbReference>
<dbReference type="CDD" id="cd02248">
    <property type="entry name" value="Peptidase_C1A"/>
    <property type="match status" value="1"/>
</dbReference>
<evidence type="ECO:0000256" key="8">
    <source>
        <dbReference type="SAM" id="SignalP"/>
    </source>
</evidence>
<evidence type="ECO:0000256" key="7">
    <source>
        <dbReference type="SAM" id="Phobius"/>
    </source>
</evidence>
<evidence type="ECO:0000313" key="10">
    <source>
        <dbReference type="EMBL" id="CAE8665058.1"/>
    </source>
</evidence>
<feature type="transmembrane region" description="Helical" evidence="7">
    <location>
        <begin position="2642"/>
        <end position="2662"/>
    </location>
</feature>
<dbReference type="PROSITE" id="PS00139">
    <property type="entry name" value="THIOL_PROTEASE_CYS"/>
    <property type="match status" value="1"/>
</dbReference>
<dbReference type="PRINTS" id="PR00705">
    <property type="entry name" value="PAPAIN"/>
</dbReference>
<dbReference type="InterPro" id="IPR000169">
    <property type="entry name" value="Pept_cys_AS"/>
</dbReference>
<feature type="region of interest" description="Disordered" evidence="6">
    <location>
        <begin position="2807"/>
        <end position="2846"/>
    </location>
</feature>
<feature type="signal peptide" evidence="8">
    <location>
        <begin position="1"/>
        <end position="16"/>
    </location>
</feature>
<dbReference type="Proteomes" id="UP000626109">
    <property type="component" value="Unassembled WGS sequence"/>
</dbReference>
<dbReference type="CDD" id="cd09631">
    <property type="entry name" value="DOMON_DOH"/>
    <property type="match status" value="1"/>
</dbReference>
<dbReference type="Pfam" id="PF00112">
    <property type="entry name" value="Peptidase_C1"/>
    <property type="match status" value="1"/>
</dbReference>
<dbReference type="PROSITE" id="PS00640">
    <property type="entry name" value="THIOL_PROTEASE_ASN"/>
    <property type="match status" value="1"/>
</dbReference>
<dbReference type="InterPro" id="IPR051233">
    <property type="entry name" value="Desulfoferrodoxin_SOR"/>
</dbReference>
<dbReference type="EMBL" id="CAJNNW010019720">
    <property type="protein sequence ID" value="CAE8665058.1"/>
    <property type="molecule type" value="Genomic_DNA"/>
</dbReference>
<dbReference type="GO" id="GO:0005506">
    <property type="term" value="F:iron ion binding"/>
    <property type="evidence" value="ECO:0007669"/>
    <property type="project" value="InterPro"/>
</dbReference>
<gene>
    <name evidence="10" type="ORF">PGLA2088_LOCUS15805</name>
</gene>
<dbReference type="SUPFAM" id="SSF57184">
    <property type="entry name" value="Growth factor receptor domain"/>
    <property type="match status" value="1"/>
</dbReference>
<dbReference type="InterPro" id="IPR038765">
    <property type="entry name" value="Papain-like_cys_pep_sf"/>
</dbReference>
<comment type="caution">
    <text evidence="10">The sequence shown here is derived from an EMBL/GenBank/DDBJ whole genome shotgun (WGS) entry which is preliminary data.</text>
</comment>
<keyword evidence="4" id="KW-0249">Electron transport</keyword>
<evidence type="ECO:0000256" key="3">
    <source>
        <dbReference type="ARBA" id="ARBA00022723"/>
    </source>
</evidence>
<evidence type="ECO:0000256" key="1">
    <source>
        <dbReference type="ARBA" id="ARBA00005941"/>
    </source>
</evidence>
<dbReference type="SUPFAM" id="SSF54001">
    <property type="entry name" value="Cysteine proteinases"/>
    <property type="match status" value="1"/>
</dbReference>
<accession>A0A813J416</accession>
<evidence type="ECO:0000256" key="2">
    <source>
        <dbReference type="ARBA" id="ARBA00022448"/>
    </source>
</evidence>
<dbReference type="InterPro" id="IPR039417">
    <property type="entry name" value="Peptidase_C1A_papain-like"/>
</dbReference>